<reference evidence="2" key="1">
    <citation type="journal article" date="2020" name="Stud. Mycol.">
        <title>101 Dothideomycetes genomes: a test case for predicting lifestyles and emergence of pathogens.</title>
        <authorList>
            <person name="Haridas S."/>
            <person name="Albert R."/>
            <person name="Binder M."/>
            <person name="Bloem J."/>
            <person name="Labutti K."/>
            <person name="Salamov A."/>
            <person name="Andreopoulos B."/>
            <person name="Baker S."/>
            <person name="Barry K."/>
            <person name="Bills G."/>
            <person name="Bluhm B."/>
            <person name="Cannon C."/>
            <person name="Castanera R."/>
            <person name="Culley D."/>
            <person name="Daum C."/>
            <person name="Ezra D."/>
            <person name="Gonzalez J."/>
            <person name="Henrissat B."/>
            <person name="Kuo A."/>
            <person name="Liang C."/>
            <person name="Lipzen A."/>
            <person name="Lutzoni F."/>
            <person name="Magnuson J."/>
            <person name="Mondo S."/>
            <person name="Nolan M."/>
            <person name="Ohm R."/>
            <person name="Pangilinan J."/>
            <person name="Park H.-J."/>
            <person name="Ramirez L."/>
            <person name="Alfaro M."/>
            <person name="Sun H."/>
            <person name="Tritt A."/>
            <person name="Yoshinaga Y."/>
            <person name="Zwiers L.-H."/>
            <person name="Turgeon B."/>
            <person name="Goodwin S."/>
            <person name="Spatafora J."/>
            <person name="Crous P."/>
            <person name="Grigoriev I."/>
        </authorList>
    </citation>
    <scope>NUCLEOTIDE SEQUENCE</scope>
    <source>
        <strain evidence="2">SCOH1-5</strain>
    </source>
</reference>
<protein>
    <submittedName>
        <fullName evidence="2">Uncharacterized protein</fullName>
    </submittedName>
</protein>
<sequence>MSAGLKDLFASESPQVSVVGEMKPNEEAEKLRRPRPPSRTVSQLAYPDGED</sequence>
<evidence type="ECO:0000313" key="2">
    <source>
        <dbReference type="EMBL" id="KAF2211038.1"/>
    </source>
</evidence>
<dbReference type="AlphaFoldDB" id="A0A6A6FCQ7"/>
<proteinExistence type="predicted"/>
<evidence type="ECO:0000256" key="1">
    <source>
        <dbReference type="SAM" id="MobiDB-lite"/>
    </source>
</evidence>
<keyword evidence="3" id="KW-1185">Reference proteome</keyword>
<feature type="region of interest" description="Disordered" evidence="1">
    <location>
        <begin position="1"/>
        <end position="51"/>
    </location>
</feature>
<name>A0A6A6FCQ7_9PEZI</name>
<gene>
    <name evidence="2" type="ORF">CERZMDRAFT_91018</name>
</gene>
<organism evidence="2 3">
    <name type="scientific">Cercospora zeae-maydis SCOH1-5</name>
    <dbReference type="NCBI Taxonomy" id="717836"/>
    <lineage>
        <taxon>Eukaryota</taxon>
        <taxon>Fungi</taxon>
        <taxon>Dikarya</taxon>
        <taxon>Ascomycota</taxon>
        <taxon>Pezizomycotina</taxon>
        <taxon>Dothideomycetes</taxon>
        <taxon>Dothideomycetidae</taxon>
        <taxon>Mycosphaerellales</taxon>
        <taxon>Mycosphaerellaceae</taxon>
        <taxon>Cercospora</taxon>
    </lineage>
</organism>
<accession>A0A6A6FCQ7</accession>
<evidence type="ECO:0000313" key="3">
    <source>
        <dbReference type="Proteomes" id="UP000799539"/>
    </source>
</evidence>
<dbReference type="EMBL" id="ML992678">
    <property type="protein sequence ID" value="KAF2211038.1"/>
    <property type="molecule type" value="Genomic_DNA"/>
</dbReference>
<dbReference type="Proteomes" id="UP000799539">
    <property type="component" value="Unassembled WGS sequence"/>
</dbReference>